<accession>X1IWJ8</accession>
<sequence>QYKAVKGFKDILPHQVGTWNRIESEAKRIFGLFGFKEIRIPVLEKAALFARGIGQDTDIVSKEMYTFQDRKGTYVAMRPEATASVLRAYIEHKLYEGHPVQKLFTIGPMFRYERPQKGRSRQFHQINVEIIGDPGPKSDSELIFMLMWFFSSIGLHDLILNINSLGCPQCRGPFRVELTGYLKGYSAQLCPDCQRRMEKNPLRVFDCKVERCSQVVKDAPSVLDYLCNDCTDHFDSLMLYLKGLDIDFVVNSHLMRGLDYYT</sequence>
<dbReference type="Pfam" id="PF13393">
    <property type="entry name" value="tRNA-synt_His"/>
    <property type="match status" value="1"/>
</dbReference>
<dbReference type="InterPro" id="IPR006195">
    <property type="entry name" value="aa-tRNA-synth_II"/>
</dbReference>
<dbReference type="GO" id="GO:0006427">
    <property type="term" value="P:histidyl-tRNA aminoacylation"/>
    <property type="evidence" value="ECO:0007669"/>
    <property type="project" value="InterPro"/>
</dbReference>
<dbReference type="GO" id="GO:0004821">
    <property type="term" value="F:histidine-tRNA ligase activity"/>
    <property type="evidence" value="ECO:0007669"/>
    <property type="project" value="InterPro"/>
</dbReference>
<dbReference type="InterPro" id="IPR045864">
    <property type="entry name" value="aa-tRNA-synth_II/BPL/LPL"/>
</dbReference>
<dbReference type="PROSITE" id="PS50862">
    <property type="entry name" value="AA_TRNA_LIGASE_II"/>
    <property type="match status" value="1"/>
</dbReference>
<reference evidence="3" key="1">
    <citation type="journal article" date="2014" name="Front. Microbiol.">
        <title>High frequency of phylogenetically diverse reductive dehalogenase-homologous genes in deep subseafloor sedimentary metagenomes.</title>
        <authorList>
            <person name="Kawai M."/>
            <person name="Futagami T."/>
            <person name="Toyoda A."/>
            <person name="Takaki Y."/>
            <person name="Nishi S."/>
            <person name="Hori S."/>
            <person name="Arai W."/>
            <person name="Tsubouchi T."/>
            <person name="Morono Y."/>
            <person name="Uchiyama I."/>
            <person name="Ito T."/>
            <person name="Fujiyama A."/>
            <person name="Inagaki F."/>
            <person name="Takami H."/>
        </authorList>
    </citation>
    <scope>NUCLEOTIDE SEQUENCE</scope>
    <source>
        <strain evidence="3">Expedition CK06-06</strain>
    </source>
</reference>
<evidence type="ECO:0000313" key="3">
    <source>
        <dbReference type="EMBL" id="GAH73625.1"/>
    </source>
</evidence>
<dbReference type="AlphaFoldDB" id="X1IWJ8"/>
<evidence type="ECO:0000256" key="1">
    <source>
        <dbReference type="ARBA" id="ARBA00008226"/>
    </source>
</evidence>
<dbReference type="InterPro" id="IPR004516">
    <property type="entry name" value="HisRS/HisZ"/>
</dbReference>
<organism evidence="3">
    <name type="scientific">marine sediment metagenome</name>
    <dbReference type="NCBI Taxonomy" id="412755"/>
    <lineage>
        <taxon>unclassified sequences</taxon>
        <taxon>metagenomes</taxon>
        <taxon>ecological metagenomes</taxon>
    </lineage>
</organism>
<feature type="non-terminal residue" evidence="3">
    <location>
        <position position="1"/>
    </location>
</feature>
<gene>
    <name evidence="3" type="ORF">S03H2_49595</name>
</gene>
<dbReference type="GO" id="GO:0005737">
    <property type="term" value="C:cytoplasm"/>
    <property type="evidence" value="ECO:0007669"/>
    <property type="project" value="InterPro"/>
</dbReference>
<dbReference type="EMBL" id="BARU01031344">
    <property type="protein sequence ID" value="GAH73625.1"/>
    <property type="molecule type" value="Genomic_DNA"/>
</dbReference>
<name>X1IWJ8_9ZZZZ</name>
<comment type="caution">
    <text evidence="3">The sequence shown here is derived from an EMBL/GenBank/DDBJ whole genome shotgun (WGS) entry which is preliminary data.</text>
</comment>
<comment type="similarity">
    <text evidence="1">Belongs to the class-II aminoacyl-tRNA synthetase family.</text>
</comment>
<feature type="non-terminal residue" evidence="3">
    <location>
        <position position="262"/>
    </location>
</feature>
<dbReference type="NCBIfam" id="TIGR00442">
    <property type="entry name" value="hisS"/>
    <property type="match status" value="1"/>
</dbReference>
<feature type="domain" description="Aminoacyl-transfer RNA synthetases class-II family profile" evidence="2">
    <location>
        <begin position="1"/>
        <end position="189"/>
    </location>
</feature>
<dbReference type="PANTHER" id="PTHR43707:SF1">
    <property type="entry name" value="HISTIDINE--TRNA LIGASE, MITOCHONDRIAL-RELATED"/>
    <property type="match status" value="1"/>
</dbReference>
<dbReference type="CDD" id="cd00773">
    <property type="entry name" value="HisRS-like_core"/>
    <property type="match status" value="1"/>
</dbReference>
<dbReference type="GO" id="GO:0005524">
    <property type="term" value="F:ATP binding"/>
    <property type="evidence" value="ECO:0007669"/>
    <property type="project" value="InterPro"/>
</dbReference>
<proteinExistence type="inferred from homology"/>
<dbReference type="InterPro" id="IPR041715">
    <property type="entry name" value="HisRS-like_core"/>
</dbReference>
<dbReference type="PANTHER" id="PTHR43707">
    <property type="entry name" value="HISTIDYL-TRNA SYNTHETASE"/>
    <property type="match status" value="1"/>
</dbReference>
<dbReference type="Gene3D" id="3.30.930.10">
    <property type="entry name" value="Bira Bifunctional Protein, Domain 2"/>
    <property type="match status" value="1"/>
</dbReference>
<protein>
    <recommendedName>
        <fullName evidence="2">Aminoacyl-transfer RNA synthetases class-II family profile domain-containing protein</fullName>
    </recommendedName>
</protein>
<evidence type="ECO:0000259" key="2">
    <source>
        <dbReference type="PROSITE" id="PS50862"/>
    </source>
</evidence>
<dbReference type="SUPFAM" id="SSF55681">
    <property type="entry name" value="Class II aaRS and biotin synthetases"/>
    <property type="match status" value="1"/>
</dbReference>
<dbReference type="InterPro" id="IPR015807">
    <property type="entry name" value="His-tRNA-ligase"/>
</dbReference>